<evidence type="ECO:0000313" key="1">
    <source>
        <dbReference type="EMBL" id="EOD56232.1"/>
    </source>
</evidence>
<accession>R1F939</accession>
<dbReference type="Proteomes" id="UP000013526">
    <property type="component" value="Unassembled WGS sequence"/>
</dbReference>
<protein>
    <submittedName>
        <fullName evidence="1">Uncharacterized protein</fullName>
    </submittedName>
</protein>
<comment type="caution">
    <text evidence="1">The sequence shown here is derived from an EMBL/GenBank/DDBJ whole genome shotgun (WGS) entry which is preliminary data.</text>
</comment>
<sequence length="97" mass="10859">MTEELERLLTKVNDVVDRMPASFNTYEFVQKLALHHQGAYFAAGHSLAEQPLPVLKLIHRQVGEVLGSSDRLIEGAHLACVTPWGETASSPRWHRKA</sequence>
<dbReference type="OrthoDB" id="5589402at2"/>
<name>R1F939_9GAMM</name>
<dbReference type="RefSeq" id="WP_005894388.1">
    <property type="nucleotide sequence ID" value="NZ_AQGQ01000017.1"/>
</dbReference>
<gene>
    <name evidence="1" type="ORF">G113_04893</name>
</gene>
<organism evidence="1 2">
    <name type="scientific">Aeromonas molluscorum 848</name>
    <dbReference type="NCBI Taxonomy" id="1268236"/>
    <lineage>
        <taxon>Bacteria</taxon>
        <taxon>Pseudomonadati</taxon>
        <taxon>Pseudomonadota</taxon>
        <taxon>Gammaproteobacteria</taxon>
        <taxon>Aeromonadales</taxon>
        <taxon>Aeromonadaceae</taxon>
        <taxon>Aeromonas</taxon>
    </lineage>
</organism>
<dbReference type="PATRIC" id="fig|1268236.3.peg.976"/>
<proteinExistence type="predicted"/>
<dbReference type="AlphaFoldDB" id="R1F939"/>
<evidence type="ECO:0000313" key="2">
    <source>
        <dbReference type="Proteomes" id="UP000013526"/>
    </source>
</evidence>
<dbReference type="EMBL" id="AQGQ01000017">
    <property type="protein sequence ID" value="EOD56232.1"/>
    <property type="molecule type" value="Genomic_DNA"/>
</dbReference>
<reference evidence="1 2" key="1">
    <citation type="journal article" date="2013" name="Genome Announc.">
        <title>Draft Genome Sequence of Aeromonas molluscorum Strain 848TT, Isolated from Bivalve Molluscs.</title>
        <authorList>
            <person name="Spataro N."/>
            <person name="Farfan M."/>
            <person name="Albarral V."/>
            <person name="Sanglas A."/>
            <person name="Loren J.G."/>
            <person name="Fuste M.C."/>
            <person name="Bosch E."/>
        </authorList>
    </citation>
    <scope>NUCLEOTIDE SEQUENCE [LARGE SCALE GENOMIC DNA]</scope>
    <source>
        <strain evidence="1 2">848</strain>
    </source>
</reference>
<keyword evidence="2" id="KW-1185">Reference proteome</keyword>